<evidence type="ECO:0000313" key="2">
    <source>
        <dbReference type="EMBL" id="MDW3126986.1"/>
    </source>
</evidence>
<evidence type="ECO:0008006" key="4">
    <source>
        <dbReference type="Google" id="ProtNLM"/>
    </source>
</evidence>
<dbReference type="Proteomes" id="UP001277803">
    <property type="component" value="Unassembled WGS sequence"/>
</dbReference>
<feature type="transmembrane region" description="Helical" evidence="1">
    <location>
        <begin position="265"/>
        <end position="286"/>
    </location>
</feature>
<keyword evidence="1" id="KW-1133">Transmembrane helix</keyword>
<keyword evidence="1" id="KW-0812">Transmembrane</keyword>
<reference evidence="2" key="2">
    <citation type="submission" date="2023-10" db="EMBL/GenBank/DDBJ databases">
        <title>Rapid discrimination of Bifidobacterium longum Subspecies based on MALDI-TOF MS and Machine Learning.</title>
        <authorList>
            <person name="Chen J."/>
        </authorList>
    </citation>
    <scope>NUCLEOTIDE SEQUENCE</scope>
    <source>
        <strain evidence="2">YGMCC0039</strain>
    </source>
</reference>
<evidence type="ECO:0000256" key="1">
    <source>
        <dbReference type="SAM" id="Phobius"/>
    </source>
</evidence>
<organism evidence="3">
    <name type="scientific">Bifidobacterium longum</name>
    <dbReference type="NCBI Taxonomy" id="216816"/>
    <lineage>
        <taxon>Bacteria</taxon>
        <taxon>Bacillati</taxon>
        <taxon>Actinomycetota</taxon>
        <taxon>Actinomycetes</taxon>
        <taxon>Bifidobacteriales</taxon>
        <taxon>Bifidobacteriaceae</taxon>
        <taxon>Bifidobacterium</taxon>
    </lineage>
</organism>
<keyword evidence="1" id="KW-0472">Membrane</keyword>
<gene>
    <name evidence="3" type="ORF">BLLFYP82_00606</name>
    <name evidence="2" type="ORF">RS890_07835</name>
</gene>
<protein>
    <recommendedName>
        <fullName evidence="4">Phage tail tape measure protein</fullName>
    </recommendedName>
</protein>
<dbReference type="AlphaFoldDB" id="A0A6N2RDH1"/>
<dbReference type="RefSeq" id="WP_144169688.1">
    <property type="nucleotide sequence ID" value="NZ_CACRSV010000007.1"/>
</dbReference>
<dbReference type="EMBL" id="CACRSV010000007">
    <property type="protein sequence ID" value="VYS78972.1"/>
    <property type="molecule type" value="Genomic_DNA"/>
</dbReference>
<proteinExistence type="predicted"/>
<evidence type="ECO:0000313" key="3">
    <source>
        <dbReference type="EMBL" id="VYS78972.1"/>
    </source>
</evidence>
<reference evidence="3" key="1">
    <citation type="submission" date="2019-11" db="EMBL/GenBank/DDBJ databases">
        <authorList>
            <person name="Feng L."/>
        </authorList>
    </citation>
    <scope>NUCLEOTIDE SEQUENCE</scope>
    <source>
        <strain evidence="3">BlongumLFYP82</strain>
    </source>
</reference>
<name>A0A6N2RDH1_BIFLN</name>
<sequence>MKSAVLAIRIIGDATSAVAAMDKAKAASMTFKEGLNKASVAAGASLAAIGAGAKVCVDAAADLQQSVGGVETVFGSSAGKMKQWSDNAAQAVGLSKNEYNEFATLVGSQLQNFGMSVDESADKTNELITLGADLSSMFGGTTADAVDALSAALKGEMDPIEKYGISLNDATLKAQAASMGLGDLYKSGDRNAKMQATLAAITAQSGKATGNFARESDTLQGQQQRMAAAFENTKATLGEALLPILTQVAAKLAEFATWVQQNTSWLVPLIGVIAAVAAVIITLNAAMTAYSAVATVVAIAQGSVNLAFLPVIAVILAVVAVIALLVMNWDSVKAAGAAAAQWIADKWNAFMGWLAGIGASLKQWGIDTWNAIGQAFQPVADFLGGYFKLLLSMFTLNFDGMKQAGQQMFNALPGPAQDAINRIIGFFTGLKDKVLGVFDSIVGAIKGAFKWVSDLWGKITGAKSEASGLSAQSYSTQAAAYALPVRQYAMRRAITPLEPTTYAAPTVNLTRALVAPANRADTAPTVNLTRALVAPANRADTARPATVNVNISVDAHGNLDNDKVAGEIVNSLDRWARVRGKELAL</sequence>
<accession>A0A6N2RDH1</accession>
<feature type="transmembrane region" description="Helical" evidence="1">
    <location>
        <begin position="306"/>
        <end position="329"/>
    </location>
</feature>
<dbReference type="EMBL" id="JAWLRA010000033">
    <property type="protein sequence ID" value="MDW3126986.1"/>
    <property type="molecule type" value="Genomic_DNA"/>
</dbReference>